<gene>
    <name evidence="2" type="ORF">Bealeia1_01148</name>
</gene>
<sequence length="571" mass="64847">MKTSHIFFTLSLLSSISGVDPLYAGKDELEAIGFFNEVFGSSKKSSVSLKHEFSGQILETRKVIRKVSEKELIDFKTSILRLVNTLDKDRQSISARSTIFKAFFETSKKTKLSYPEITEELVKYINPQTSDKWDEDFILAYLELRQVLAPQDIKALLPSSIYGALDSYSYNYSAQNPKNLSELISVLSPEEIQFGIKTLTSKKSIKAKIDHFEDIKKYLLRSASLENNDMERRLKIADKIQVHTIPSVPNLFKALLTFENLKDTAFVIDLHGVLTVKSEPKLGETTVPARGFTVELLKDLHHAGATLILSSAWNSFSDILEQLTCLGLEKVFGLSNNDTPKKGIHKTETGDFLDYQRIGNIISVKWANSNGYWKEKMFAPDIIGLMPKRIVLIDDSGDNIQKGTIHITETKAGLGAANINLFYINPLDLPQKITSLEMFSLSCHEENKLPEEADLGEWEKKWDLKSELRTFPESLEKRKKQEEQRLLLEEENQKRKEEQMSKKQKNSQDLGKNWQSMTITLDDDDLPLPTRVEKFITLNKSTDSIPGMELNKSTNSAYGSGNEKNLEKEEK</sequence>
<dbReference type="EMBL" id="CP133270">
    <property type="protein sequence ID" value="WVX66953.1"/>
    <property type="molecule type" value="Genomic_DNA"/>
</dbReference>
<proteinExistence type="predicted"/>
<feature type="region of interest" description="Disordered" evidence="1">
    <location>
        <begin position="538"/>
        <end position="571"/>
    </location>
</feature>
<feature type="compositionally biased region" description="Basic and acidic residues" evidence="1">
    <location>
        <begin position="491"/>
        <end position="501"/>
    </location>
</feature>
<dbReference type="RefSeq" id="WP_331255768.1">
    <property type="nucleotide sequence ID" value="NZ_CP133270.1"/>
</dbReference>
<dbReference type="Proteomes" id="UP001330434">
    <property type="component" value="Chromosome"/>
</dbReference>
<keyword evidence="3" id="KW-1185">Reference proteome</keyword>
<reference evidence="2 3" key="1">
    <citation type="journal article" date="2024" name="Environ. Microbiol.">
        <title>Novel evolutionary insights on the interactions of the Holosporales (Alphaproteobacteria) with eukaryotic hosts from comparative genomics.</title>
        <authorList>
            <person name="Giovannini M."/>
            <person name="Petroni G."/>
            <person name="Castelli M."/>
        </authorList>
    </citation>
    <scope>NUCLEOTIDE SEQUENCE [LARGE SCALE GENOMIC DNA]</scope>
    <source>
        <strain evidence="2 3">US_Bl 15I1</strain>
    </source>
</reference>
<organism evidence="2 3">
    <name type="scientific">Candidatus Bealeia paramacronuclearis</name>
    <dbReference type="NCBI Taxonomy" id="1921001"/>
    <lineage>
        <taxon>Bacteria</taxon>
        <taxon>Pseudomonadati</taxon>
        <taxon>Pseudomonadota</taxon>
        <taxon>Alphaproteobacteria</taxon>
        <taxon>Holosporales</taxon>
        <taxon>Holosporaceae</taxon>
        <taxon>Candidatus Bealeia</taxon>
    </lineage>
</organism>
<evidence type="ECO:0000313" key="3">
    <source>
        <dbReference type="Proteomes" id="UP001330434"/>
    </source>
</evidence>
<evidence type="ECO:0000313" key="2">
    <source>
        <dbReference type="EMBL" id="WVX66953.1"/>
    </source>
</evidence>
<feature type="region of interest" description="Disordered" evidence="1">
    <location>
        <begin position="491"/>
        <end position="511"/>
    </location>
</feature>
<accession>A0ABZ2C3N9</accession>
<name>A0ABZ2C3N9_9PROT</name>
<protein>
    <submittedName>
        <fullName evidence="2">Inorganic pyrophosphatase domain protein</fullName>
    </submittedName>
</protein>
<feature type="compositionally biased region" description="Polar residues" evidence="1">
    <location>
        <begin position="551"/>
        <end position="563"/>
    </location>
</feature>
<evidence type="ECO:0000256" key="1">
    <source>
        <dbReference type="SAM" id="MobiDB-lite"/>
    </source>
</evidence>